<dbReference type="AlphaFoldDB" id="A0AAD6TUI7"/>
<dbReference type="Proteomes" id="UP001222325">
    <property type="component" value="Unassembled WGS sequence"/>
</dbReference>
<evidence type="ECO:0000313" key="2">
    <source>
        <dbReference type="EMBL" id="KAJ7080166.1"/>
    </source>
</evidence>
<organism evidence="2 3">
    <name type="scientific">Mycena belliarum</name>
    <dbReference type="NCBI Taxonomy" id="1033014"/>
    <lineage>
        <taxon>Eukaryota</taxon>
        <taxon>Fungi</taxon>
        <taxon>Dikarya</taxon>
        <taxon>Basidiomycota</taxon>
        <taxon>Agaricomycotina</taxon>
        <taxon>Agaricomycetes</taxon>
        <taxon>Agaricomycetidae</taxon>
        <taxon>Agaricales</taxon>
        <taxon>Marasmiineae</taxon>
        <taxon>Mycenaceae</taxon>
        <taxon>Mycena</taxon>
    </lineage>
</organism>
<reference evidence="2" key="1">
    <citation type="submission" date="2023-03" db="EMBL/GenBank/DDBJ databases">
        <title>Massive genome expansion in bonnet fungi (Mycena s.s.) driven by repeated elements and novel gene families across ecological guilds.</title>
        <authorList>
            <consortium name="Lawrence Berkeley National Laboratory"/>
            <person name="Harder C.B."/>
            <person name="Miyauchi S."/>
            <person name="Viragh M."/>
            <person name="Kuo A."/>
            <person name="Thoen E."/>
            <person name="Andreopoulos B."/>
            <person name="Lu D."/>
            <person name="Skrede I."/>
            <person name="Drula E."/>
            <person name="Henrissat B."/>
            <person name="Morin E."/>
            <person name="Kohler A."/>
            <person name="Barry K."/>
            <person name="LaButti K."/>
            <person name="Morin E."/>
            <person name="Salamov A."/>
            <person name="Lipzen A."/>
            <person name="Mereny Z."/>
            <person name="Hegedus B."/>
            <person name="Baldrian P."/>
            <person name="Stursova M."/>
            <person name="Weitz H."/>
            <person name="Taylor A."/>
            <person name="Grigoriev I.V."/>
            <person name="Nagy L.G."/>
            <person name="Martin F."/>
            <person name="Kauserud H."/>
        </authorList>
    </citation>
    <scope>NUCLEOTIDE SEQUENCE</scope>
    <source>
        <strain evidence="2">CBHHK173m</strain>
    </source>
</reference>
<keyword evidence="3" id="KW-1185">Reference proteome</keyword>
<feature type="region of interest" description="Disordered" evidence="1">
    <location>
        <begin position="1"/>
        <end position="25"/>
    </location>
</feature>
<feature type="compositionally biased region" description="Polar residues" evidence="1">
    <location>
        <begin position="10"/>
        <end position="25"/>
    </location>
</feature>
<evidence type="ECO:0000256" key="1">
    <source>
        <dbReference type="SAM" id="MobiDB-lite"/>
    </source>
</evidence>
<comment type="caution">
    <text evidence="2">The sequence shown here is derived from an EMBL/GenBank/DDBJ whole genome shotgun (WGS) entry which is preliminary data.</text>
</comment>
<name>A0AAD6TUI7_9AGAR</name>
<protein>
    <submittedName>
        <fullName evidence="2">Uncharacterized protein</fullName>
    </submittedName>
</protein>
<proteinExistence type="predicted"/>
<sequence length="202" mass="22196">MFNPYAQGGWKNTDNPNALGSSGNFPPQPSIMGALPYPTLPGPPPTLLAFNFAAFNPSILNCTVTGPRERVYFRIATDAPMVGFTVFFNAENQPVAIIEWLESPVLEIRGILSKRPIRQWLELSENQSHRKMEARGKMFVWAPGGDYIFLYAPGVGEPELYAQVSRGENAVTLQLTGEAIRLGLLEVCVAATLLLQCGRNID</sequence>
<evidence type="ECO:0000313" key="3">
    <source>
        <dbReference type="Proteomes" id="UP001222325"/>
    </source>
</evidence>
<dbReference type="EMBL" id="JARJCN010000056">
    <property type="protein sequence ID" value="KAJ7080166.1"/>
    <property type="molecule type" value="Genomic_DNA"/>
</dbReference>
<gene>
    <name evidence="2" type="ORF">B0H15DRAFT_940636</name>
</gene>
<accession>A0AAD6TUI7</accession>